<dbReference type="InterPro" id="IPR051685">
    <property type="entry name" value="Ycf3/AcsC/BcsC/TPR_MFPF"/>
</dbReference>
<keyword evidence="5" id="KW-1185">Reference proteome</keyword>
<comment type="caution">
    <text evidence="4">The sequence shown here is derived from an EMBL/GenBank/DDBJ whole genome shotgun (WGS) entry which is preliminary data.</text>
</comment>
<gene>
    <name evidence="4" type="ORF">DLD82_09265</name>
</gene>
<dbReference type="AlphaFoldDB" id="A0A2V2MZW3"/>
<feature type="repeat" description="TPR" evidence="3">
    <location>
        <begin position="202"/>
        <end position="235"/>
    </location>
</feature>
<dbReference type="InterPro" id="IPR011990">
    <property type="entry name" value="TPR-like_helical_dom_sf"/>
</dbReference>
<evidence type="ECO:0000313" key="4">
    <source>
        <dbReference type="EMBL" id="PWR73432.1"/>
    </source>
</evidence>
<protein>
    <submittedName>
        <fullName evidence="4">Uncharacterized protein</fullName>
    </submittedName>
</protein>
<dbReference type="PANTHER" id="PTHR44943">
    <property type="entry name" value="CELLULOSE SYNTHASE OPERON PROTEIN C"/>
    <property type="match status" value="1"/>
</dbReference>
<dbReference type="SMART" id="SM00028">
    <property type="entry name" value="TPR"/>
    <property type="match status" value="3"/>
</dbReference>
<keyword evidence="1" id="KW-0677">Repeat</keyword>
<evidence type="ECO:0000256" key="2">
    <source>
        <dbReference type="ARBA" id="ARBA00022803"/>
    </source>
</evidence>
<evidence type="ECO:0000256" key="1">
    <source>
        <dbReference type="ARBA" id="ARBA00022737"/>
    </source>
</evidence>
<name>A0A2V2MZW3_9EURY</name>
<dbReference type="PROSITE" id="PS50005">
    <property type="entry name" value="TPR"/>
    <property type="match status" value="1"/>
</dbReference>
<accession>A0A2V2MZW3</accession>
<keyword evidence="2 3" id="KW-0802">TPR repeat</keyword>
<dbReference type="InterPro" id="IPR019734">
    <property type="entry name" value="TPR_rpt"/>
</dbReference>
<evidence type="ECO:0000256" key="3">
    <source>
        <dbReference type="PROSITE-ProRule" id="PRU00339"/>
    </source>
</evidence>
<dbReference type="Gene3D" id="1.25.40.10">
    <property type="entry name" value="Tetratricopeptide repeat domain"/>
    <property type="match status" value="1"/>
</dbReference>
<dbReference type="Pfam" id="PF13176">
    <property type="entry name" value="TPR_7"/>
    <property type="match status" value="1"/>
</dbReference>
<organism evidence="4 5">
    <name type="scientific">Methanospirillum stamsii</name>
    <dbReference type="NCBI Taxonomy" id="1277351"/>
    <lineage>
        <taxon>Archaea</taxon>
        <taxon>Methanobacteriati</taxon>
        <taxon>Methanobacteriota</taxon>
        <taxon>Stenosarchaea group</taxon>
        <taxon>Methanomicrobia</taxon>
        <taxon>Methanomicrobiales</taxon>
        <taxon>Methanospirillaceae</taxon>
        <taxon>Methanospirillum</taxon>
    </lineage>
</organism>
<proteinExistence type="predicted"/>
<reference evidence="4 5" key="1">
    <citation type="submission" date="2018-05" db="EMBL/GenBank/DDBJ databases">
        <title>Draft genome of Methanospirillum stamsii Pt1.</title>
        <authorList>
            <person name="Dueholm M.S."/>
            <person name="Nielsen P.H."/>
            <person name="Bakmann L.F."/>
            <person name="Otzen D.E."/>
        </authorList>
    </citation>
    <scope>NUCLEOTIDE SEQUENCE [LARGE SCALE GENOMIC DNA]</scope>
    <source>
        <strain evidence="4 5">Pt1</strain>
    </source>
</reference>
<sequence length="301" mass="34523">MNKNRVQFLILSFMALVVPAYAVDLQNISPETDLTALLYQDENYLIDTFESGRLDSRNLTEITPHLDYICRNLALGLSARGEYEKASEVLELVPSESLSRESAILRIFILCRLSDYDSAIEYLNELRVRYPDDVTLDNAMAYILGISGYPNEAKRIQKRVMKLAGDHAPSQDTWGVILTFEGDLKQAEWYLKKAYDSLPDDAEVQIHLARVYSELGRKNDAQDLYQQAVSTDPFFGPGQKEYARILMDLGRYQEAAGVIRKAIRLMPEDPDLIEWEQEVDSILLSWHVKQEEEAKRPHLTR</sequence>
<dbReference type="SUPFAM" id="SSF48452">
    <property type="entry name" value="TPR-like"/>
    <property type="match status" value="1"/>
</dbReference>
<dbReference type="PANTHER" id="PTHR44943:SF8">
    <property type="entry name" value="TPR REPEAT-CONTAINING PROTEIN MJ0263"/>
    <property type="match status" value="1"/>
</dbReference>
<dbReference type="EMBL" id="QGMZ01000018">
    <property type="protein sequence ID" value="PWR73432.1"/>
    <property type="molecule type" value="Genomic_DNA"/>
</dbReference>
<dbReference type="Proteomes" id="UP000245934">
    <property type="component" value="Unassembled WGS sequence"/>
</dbReference>
<dbReference type="Pfam" id="PF14559">
    <property type="entry name" value="TPR_19"/>
    <property type="match status" value="1"/>
</dbReference>
<evidence type="ECO:0000313" key="5">
    <source>
        <dbReference type="Proteomes" id="UP000245934"/>
    </source>
</evidence>